<evidence type="ECO:0000256" key="5">
    <source>
        <dbReference type="RuleBase" id="RU362125"/>
    </source>
</evidence>
<proteinExistence type="inferred from homology"/>
<dbReference type="Gene3D" id="1.10.540.10">
    <property type="entry name" value="Acyl-CoA dehydrogenase/oxidase, N-terminal domain"/>
    <property type="match status" value="1"/>
</dbReference>
<dbReference type="SUPFAM" id="SSF47203">
    <property type="entry name" value="Acyl-CoA dehydrogenase C-terminal domain-like"/>
    <property type="match status" value="1"/>
</dbReference>
<dbReference type="KEGG" id="tti:THITH_04275"/>
<dbReference type="EMBL" id="CP007029">
    <property type="protein sequence ID" value="AHE97604.1"/>
    <property type="molecule type" value="Genomic_DNA"/>
</dbReference>
<dbReference type="InterPro" id="IPR006091">
    <property type="entry name" value="Acyl-CoA_Oxase/DH_mid-dom"/>
</dbReference>
<dbReference type="InterPro" id="IPR009100">
    <property type="entry name" value="AcylCoA_DH/oxidase_NM_dom_sf"/>
</dbReference>
<evidence type="ECO:0000256" key="2">
    <source>
        <dbReference type="ARBA" id="ARBA00009347"/>
    </source>
</evidence>
<dbReference type="Pfam" id="PF00441">
    <property type="entry name" value="Acyl-CoA_dh_1"/>
    <property type="match status" value="1"/>
</dbReference>
<dbReference type="Gene3D" id="2.40.110.10">
    <property type="entry name" value="Butyryl-CoA Dehydrogenase, subunit A, domain 2"/>
    <property type="match status" value="1"/>
</dbReference>
<dbReference type="SUPFAM" id="SSF56645">
    <property type="entry name" value="Acyl-CoA dehydrogenase NM domain-like"/>
    <property type="match status" value="1"/>
</dbReference>
<dbReference type="InterPro" id="IPR037069">
    <property type="entry name" value="AcylCoA_DH/ox_N_sf"/>
</dbReference>
<comment type="similarity">
    <text evidence="2 5">Belongs to the acyl-CoA dehydrogenase family.</text>
</comment>
<dbReference type="Proteomes" id="UP000005289">
    <property type="component" value="Chromosome"/>
</dbReference>
<organism evidence="9 10">
    <name type="scientific">Thioalkalivibrio paradoxus ARh 1</name>
    <dbReference type="NCBI Taxonomy" id="713585"/>
    <lineage>
        <taxon>Bacteria</taxon>
        <taxon>Pseudomonadati</taxon>
        <taxon>Pseudomonadota</taxon>
        <taxon>Gammaproteobacteria</taxon>
        <taxon>Chromatiales</taxon>
        <taxon>Ectothiorhodospiraceae</taxon>
        <taxon>Thioalkalivibrio</taxon>
    </lineage>
</organism>
<keyword evidence="4 5" id="KW-0274">FAD</keyword>
<dbReference type="Pfam" id="PF02770">
    <property type="entry name" value="Acyl-CoA_dh_M"/>
    <property type="match status" value="1"/>
</dbReference>
<dbReference type="InterPro" id="IPR009075">
    <property type="entry name" value="AcylCo_DH/oxidase_C"/>
</dbReference>
<evidence type="ECO:0000259" key="8">
    <source>
        <dbReference type="Pfam" id="PF02771"/>
    </source>
</evidence>
<evidence type="ECO:0000259" key="7">
    <source>
        <dbReference type="Pfam" id="PF02770"/>
    </source>
</evidence>
<keyword evidence="10" id="KW-1185">Reference proteome</keyword>
<evidence type="ECO:0000256" key="3">
    <source>
        <dbReference type="ARBA" id="ARBA00022630"/>
    </source>
</evidence>
<dbReference type="GO" id="GO:0003995">
    <property type="term" value="F:acyl-CoA dehydrogenase activity"/>
    <property type="evidence" value="ECO:0007669"/>
    <property type="project" value="TreeGrafter"/>
</dbReference>
<gene>
    <name evidence="9" type="ORF">THITH_04275</name>
</gene>
<keyword evidence="3 5" id="KW-0285">Flavoprotein</keyword>
<protein>
    <submittedName>
        <fullName evidence="9">Acyl-CoA dehydrogenase</fullName>
    </submittedName>
</protein>
<name>W0DG27_9GAMM</name>
<dbReference type="Pfam" id="PF02771">
    <property type="entry name" value="Acyl-CoA_dh_N"/>
    <property type="match status" value="1"/>
</dbReference>
<evidence type="ECO:0000313" key="9">
    <source>
        <dbReference type="EMBL" id="AHE97604.1"/>
    </source>
</evidence>
<dbReference type="Gene3D" id="1.20.140.10">
    <property type="entry name" value="Butyryl-CoA Dehydrogenase, subunit A, domain 3"/>
    <property type="match status" value="1"/>
</dbReference>
<accession>W0DG27</accession>
<feature type="domain" description="Acyl-CoA dehydrogenase/oxidase C-terminal" evidence="6">
    <location>
        <begin position="178"/>
        <end position="326"/>
    </location>
</feature>
<dbReference type="CDD" id="cd00567">
    <property type="entry name" value="ACAD"/>
    <property type="match status" value="1"/>
</dbReference>
<comment type="cofactor">
    <cofactor evidence="1 5">
        <name>FAD</name>
        <dbReference type="ChEBI" id="CHEBI:57692"/>
    </cofactor>
</comment>
<evidence type="ECO:0000256" key="4">
    <source>
        <dbReference type="ARBA" id="ARBA00022827"/>
    </source>
</evidence>
<evidence type="ECO:0000259" key="6">
    <source>
        <dbReference type="Pfam" id="PF00441"/>
    </source>
</evidence>
<reference evidence="9 10" key="1">
    <citation type="submission" date="2013-12" db="EMBL/GenBank/DDBJ databases">
        <authorList>
            <consortium name="DOE Joint Genome Institute"/>
            <person name="Muyzer G."/>
            <person name="Huntemann M."/>
            <person name="Han J."/>
            <person name="Chen A."/>
            <person name="Kyrpides N."/>
            <person name="Mavromatis K."/>
            <person name="Markowitz V."/>
            <person name="Palaniappan K."/>
            <person name="Ivanova N."/>
            <person name="Schaumberg A."/>
            <person name="Pati A."/>
            <person name="Liolios K."/>
            <person name="Nordberg H.P."/>
            <person name="Cantor M.N."/>
            <person name="Hua S.X."/>
            <person name="Woyke T."/>
        </authorList>
    </citation>
    <scope>NUCLEOTIDE SEQUENCE [LARGE SCALE GENOMIC DNA]</scope>
    <source>
        <strain evidence="9 10">ARh 1</strain>
    </source>
</reference>
<evidence type="ECO:0000256" key="1">
    <source>
        <dbReference type="ARBA" id="ARBA00001974"/>
    </source>
</evidence>
<dbReference type="PANTHER" id="PTHR43884">
    <property type="entry name" value="ACYL-COA DEHYDROGENASE"/>
    <property type="match status" value="1"/>
</dbReference>
<evidence type="ECO:0000313" key="10">
    <source>
        <dbReference type="Proteomes" id="UP000005289"/>
    </source>
</evidence>
<sequence length="332" mass="34718">MPAEWGGRDLGFLALVRALEALGQGGAERGFLFALGAHLLGVTIPLARYLNDDQQREWVEALASGRTLAALAVTETSGGSNPVTMSTRADADGDGGYRISGEKVFITNAPDADLFLVLTSEKPDRGGFGLTAFLVPKDTPGLRVTPHRGTLGMEGAPMGTVALDDCRVPARAVVGGSGAGLRVFSTCMQWERTGILAGLLGAAERDIARATARLREKRDGRGALFEHETVALRLARMQVRLEGARLLLYRAAWEIDQGRRDLAGAATAKFAASEALVEIALDLMRVTAGEGWTDPQGLGGGLADVVGTLSASGTSDVQLAIIARTLGRGGPA</sequence>
<feature type="domain" description="Acyl-CoA oxidase/dehydrogenase middle" evidence="7">
    <location>
        <begin position="70"/>
        <end position="166"/>
    </location>
</feature>
<dbReference type="GO" id="GO:0050660">
    <property type="term" value="F:flavin adenine dinucleotide binding"/>
    <property type="evidence" value="ECO:0007669"/>
    <property type="project" value="InterPro"/>
</dbReference>
<dbReference type="InterPro" id="IPR036250">
    <property type="entry name" value="AcylCo_DH-like_C"/>
</dbReference>
<dbReference type="InterPro" id="IPR046373">
    <property type="entry name" value="Acyl-CoA_Oxase/DH_mid-dom_sf"/>
</dbReference>
<dbReference type="STRING" id="713585.THITH_04275"/>
<keyword evidence="5" id="KW-0560">Oxidoreductase</keyword>
<feature type="domain" description="Acyl-CoA dehydrogenase/oxidase N-terminal" evidence="8">
    <location>
        <begin position="1"/>
        <end position="65"/>
    </location>
</feature>
<dbReference type="InterPro" id="IPR013786">
    <property type="entry name" value="AcylCoA_DH/ox_N"/>
</dbReference>
<dbReference type="HOGENOM" id="CLU_018204_0_2_6"/>
<dbReference type="PANTHER" id="PTHR43884:SF12">
    <property type="entry name" value="ISOVALERYL-COA DEHYDROGENASE, MITOCHONDRIAL-RELATED"/>
    <property type="match status" value="1"/>
</dbReference>
<dbReference type="AlphaFoldDB" id="W0DG27"/>